<dbReference type="PANTHER" id="PTHR13170">
    <property type="entry name" value="O-GLCNACASE"/>
    <property type="match status" value="1"/>
</dbReference>
<dbReference type="InterPro" id="IPR051822">
    <property type="entry name" value="Glycosyl_Hydrolase_84"/>
</dbReference>
<proteinExistence type="predicted"/>
<organism evidence="2">
    <name type="scientific">marine metagenome</name>
    <dbReference type="NCBI Taxonomy" id="408172"/>
    <lineage>
        <taxon>unclassified sequences</taxon>
        <taxon>metagenomes</taxon>
        <taxon>ecological metagenomes</taxon>
    </lineage>
</organism>
<dbReference type="InterPro" id="IPR000182">
    <property type="entry name" value="GNAT_dom"/>
</dbReference>
<dbReference type="GO" id="GO:0016747">
    <property type="term" value="F:acyltransferase activity, transferring groups other than amino-acyl groups"/>
    <property type="evidence" value="ECO:0007669"/>
    <property type="project" value="InterPro"/>
</dbReference>
<protein>
    <recommendedName>
        <fullName evidence="1">N-acetyltransferase domain-containing protein</fullName>
    </recommendedName>
</protein>
<evidence type="ECO:0000259" key="1">
    <source>
        <dbReference type="PROSITE" id="PS51186"/>
    </source>
</evidence>
<dbReference type="PROSITE" id="PS51186">
    <property type="entry name" value="GNAT"/>
    <property type="match status" value="1"/>
</dbReference>
<feature type="domain" description="N-acetyltransferase" evidence="1">
    <location>
        <begin position="4"/>
        <end position="200"/>
    </location>
</feature>
<dbReference type="SUPFAM" id="SSF55729">
    <property type="entry name" value="Acyl-CoA N-acyltransferases (Nat)"/>
    <property type="match status" value="1"/>
</dbReference>
<gene>
    <name evidence="2" type="ORF">METZ01_LOCUS40700</name>
</gene>
<dbReference type="Gene3D" id="3.40.630.30">
    <property type="match status" value="1"/>
</dbReference>
<evidence type="ECO:0000313" key="2">
    <source>
        <dbReference type="EMBL" id="SUZ87846.1"/>
    </source>
</evidence>
<sequence length="200" mass="23334">MSDFNIRSYNSADKDHVYNICLQTGESGKDATHLFTDPLVLGHIYAGPYMEYEPQSVFILNDENGPCGYIMGTMNSNAFYDWMYKDWFPAVRNNYNQPTGEPSKWNRTEKTVNILFQPMSKKLFKDYPAHLHIDLLPRAQGQSQGKLMMDHYISHLKKNNIKGVHLELSITNERAFNFYRKYGMDELEQDDDSIYMGLYI</sequence>
<accession>A0A381R7Z2</accession>
<reference evidence="2" key="1">
    <citation type="submission" date="2018-05" db="EMBL/GenBank/DDBJ databases">
        <authorList>
            <person name="Lanie J.A."/>
            <person name="Ng W.-L."/>
            <person name="Kazmierczak K.M."/>
            <person name="Andrzejewski T.M."/>
            <person name="Davidsen T.M."/>
            <person name="Wayne K.J."/>
            <person name="Tettelin H."/>
            <person name="Glass J.I."/>
            <person name="Rusch D."/>
            <person name="Podicherti R."/>
            <person name="Tsui H.-C.T."/>
            <person name="Winkler M.E."/>
        </authorList>
    </citation>
    <scope>NUCLEOTIDE SEQUENCE</scope>
</reference>
<name>A0A381R7Z2_9ZZZZ</name>
<dbReference type="EMBL" id="UINC01001742">
    <property type="protein sequence ID" value="SUZ87846.1"/>
    <property type="molecule type" value="Genomic_DNA"/>
</dbReference>
<dbReference type="PANTHER" id="PTHR13170:SF16">
    <property type="entry name" value="PROTEIN O-GLCNACASE"/>
    <property type="match status" value="1"/>
</dbReference>
<dbReference type="AlphaFoldDB" id="A0A381R7Z2"/>
<dbReference type="Pfam" id="PF00583">
    <property type="entry name" value="Acetyltransf_1"/>
    <property type="match status" value="1"/>
</dbReference>
<dbReference type="InterPro" id="IPR016181">
    <property type="entry name" value="Acyl_CoA_acyltransferase"/>
</dbReference>